<dbReference type="RefSeq" id="WP_152583347.1">
    <property type="nucleotide sequence ID" value="NZ_VIKT02000007.1"/>
</dbReference>
<dbReference type="PRINTS" id="PR00420">
    <property type="entry name" value="RNGMNOXGNASE"/>
</dbReference>
<dbReference type="InterPro" id="IPR036188">
    <property type="entry name" value="FAD/NAD-bd_sf"/>
</dbReference>
<proteinExistence type="predicted"/>
<keyword evidence="3" id="KW-1185">Reference proteome</keyword>
<dbReference type="Pfam" id="PF01494">
    <property type="entry name" value="FAD_binding_3"/>
    <property type="match status" value="1"/>
</dbReference>
<reference evidence="2 3" key="1">
    <citation type="submission" date="2020-03" db="EMBL/GenBank/DDBJ databases">
        <title>Chryseoglobus sp. isolated from a deep-sea seamount.</title>
        <authorList>
            <person name="Zhang D.-C."/>
        </authorList>
    </citation>
    <scope>NUCLEOTIDE SEQUENCE [LARGE SCALE GENOMIC DNA]</scope>
    <source>
        <strain evidence="2 3">KN1116</strain>
    </source>
</reference>
<evidence type="ECO:0000313" key="2">
    <source>
        <dbReference type="EMBL" id="NHF62751.1"/>
    </source>
</evidence>
<dbReference type="GO" id="GO:0071949">
    <property type="term" value="F:FAD binding"/>
    <property type="evidence" value="ECO:0007669"/>
    <property type="project" value="InterPro"/>
</dbReference>
<protein>
    <submittedName>
        <fullName evidence="2">NAD(P)/FAD-dependent oxidoreductase</fullName>
    </submittedName>
</protein>
<feature type="domain" description="FAD-binding" evidence="1">
    <location>
        <begin position="4"/>
        <end position="287"/>
    </location>
</feature>
<sequence>MHADLAIVGGGPVGLALALEARARGFTPVVLEPREGPIDKACGEGLMPGALAALGTLGVDPAGHPIAGIRYRDARREVAHRFAGAPGRGVRRLVLHAALRERVDAAGIEVRVEKAEEIAQDDTGVTVNGMRARWLAGADGLHSRVRELAGLQPGAPRGRSRAPRFGLRRHYSIAPWSDLVEVTYLDDAELYVTPVDERTVGVAVLGGKPADLDATIARAPELRARLDGAAPASDLRGAGALRQRSTARTAGRIALVGDASAYVDALTGEGLRVGFAQASVLADRLAADDLPGYERAWARATRDFRVLTAGLLAAATSPARGLIVPTAARLPRVFGAVVERLAR</sequence>
<dbReference type="PANTHER" id="PTHR42685:SF19">
    <property type="entry name" value="POSSIBLE OXIDOREDUCTASE"/>
    <property type="match status" value="1"/>
</dbReference>
<organism evidence="2 3">
    <name type="scientific">Microcella pacifica</name>
    <dbReference type="NCBI Taxonomy" id="2591847"/>
    <lineage>
        <taxon>Bacteria</taxon>
        <taxon>Bacillati</taxon>
        <taxon>Actinomycetota</taxon>
        <taxon>Actinomycetes</taxon>
        <taxon>Micrococcales</taxon>
        <taxon>Microbacteriaceae</taxon>
        <taxon>Microcella</taxon>
    </lineage>
</organism>
<dbReference type="SUPFAM" id="SSF51905">
    <property type="entry name" value="FAD/NAD(P)-binding domain"/>
    <property type="match status" value="1"/>
</dbReference>
<dbReference type="Gene3D" id="3.50.50.60">
    <property type="entry name" value="FAD/NAD(P)-binding domain"/>
    <property type="match status" value="1"/>
</dbReference>
<dbReference type="Proteomes" id="UP000818266">
    <property type="component" value="Unassembled WGS sequence"/>
</dbReference>
<evidence type="ECO:0000313" key="3">
    <source>
        <dbReference type="Proteomes" id="UP000818266"/>
    </source>
</evidence>
<accession>A0A9E5JPI6</accession>
<dbReference type="PANTHER" id="PTHR42685">
    <property type="entry name" value="GERANYLGERANYL DIPHOSPHATE REDUCTASE"/>
    <property type="match status" value="1"/>
</dbReference>
<evidence type="ECO:0000259" key="1">
    <source>
        <dbReference type="Pfam" id="PF01494"/>
    </source>
</evidence>
<dbReference type="InterPro" id="IPR050407">
    <property type="entry name" value="Geranylgeranyl_reductase"/>
</dbReference>
<dbReference type="InterPro" id="IPR002938">
    <property type="entry name" value="FAD-bd"/>
</dbReference>
<comment type="caution">
    <text evidence="2">The sequence shown here is derived from an EMBL/GenBank/DDBJ whole genome shotgun (WGS) entry which is preliminary data.</text>
</comment>
<name>A0A9E5JPI6_9MICO</name>
<dbReference type="OrthoDB" id="113955at2"/>
<dbReference type="AlphaFoldDB" id="A0A9E5JPI6"/>
<gene>
    <name evidence="2" type="ORF">FK219_005800</name>
</gene>
<dbReference type="EMBL" id="VIKT02000007">
    <property type="protein sequence ID" value="NHF62751.1"/>
    <property type="molecule type" value="Genomic_DNA"/>
</dbReference>